<comment type="caution">
    <text evidence="1">The sequence shown here is derived from an EMBL/GenBank/DDBJ whole genome shotgun (WGS) entry which is preliminary data.</text>
</comment>
<gene>
    <name evidence="1" type="ORF">C7460_11526</name>
</gene>
<accession>A0A3D9KZR5</accession>
<sequence length="49" mass="5747">MILLDSAYQVFIDLQIERIPNTPQVFGLTIYYPLAFAYCLWSNYVKSNI</sequence>
<dbReference type="EMBL" id="QREG01000015">
    <property type="protein sequence ID" value="RED96137.1"/>
    <property type="molecule type" value="Genomic_DNA"/>
</dbReference>
<evidence type="ECO:0000313" key="1">
    <source>
        <dbReference type="EMBL" id="RED96137.1"/>
    </source>
</evidence>
<dbReference type="AlphaFoldDB" id="A0A3D9KZR5"/>
<protein>
    <submittedName>
        <fullName evidence="1">Uncharacterized protein</fullName>
    </submittedName>
</protein>
<name>A0A3D9KZR5_MARFU</name>
<proteinExistence type="predicted"/>
<reference evidence="1 2" key="1">
    <citation type="submission" date="2018-07" db="EMBL/GenBank/DDBJ databases">
        <title>Genomic Encyclopedia of Type Strains, Phase IV (KMG-IV): sequencing the most valuable type-strain genomes for metagenomic binning, comparative biology and taxonomic classification.</title>
        <authorList>
            <person name="Goeker M."/>
        </authorList>
    </citation>
    <scope>NUCLEOTIDE SEQUENCE [LARGE SCALE GENOMIC DNA]</scope>
    <source>
        <strain evidence="1 2">DSM 4134</strain>
    </source>
</reference>
<organism evidence="1 2">
    <name type="scientific">Marinoscillum furvescens DSM 4134</name>
    <dbReference type="NCBI Taxonomy" id="1122208"/>
    <lineage>
        <taxon>Bacteria</taxon>
        <taxon>Pseudomonadati</taxon>
        <taxon>Bacteroidota</taxon>
        <taxon>Cytophagia</taxon>
        <taxon>Cytophagales</taxon>
        <taxon>Reichenbachiellaceae</taxon>
        <taxon>Marinoscillum</taxon>
    </lineage>
</organism>
<keyword evidence="2" id="KW-1185">Reference proteome</keyword>
<dbReference type="Proteomes" id="UP000256779">
    <property type="component" value="Unassembled WGS sequence"/>
</dbReference>
<evidence type="ECO:0000313" key="2">
    <source>
        <dbReference type="Proteomes" id="UP000256779"/>
    </source>
</evidence>